<protein>
    <recommendedName>
        <fullName evidence="4">Tight adherence protein B</fullName>
    </recommendedName>
</protein>
<dbReference type="AlphaFoldDB" id="A0A5B8BZ40"/>
<gene>
    <name evidence="2" type="ORF">FE374_02065</name>
</gene>
<evidence type="ECO:0000256" key="1">
    <source>
        <dbReference type="SAM" id="MobiDB-lite"/>
    </source>
</evidence>
<reference evidence="2 3" key="1">
    <citation type="submission" date="2019-05" db="EMBL/GenBank/DDBJ databases">
        <title>Georgenia *** sp. nov., and Georgenia *** sp. nov., isolated from the intestinal contents of plateau pika (Ochotona curzoniae) in the Qinghai-Tibet plateau of China.</title>
        <authorList>
            <person name="Tian Z."/>
        </authorList>
    </citation>
    <scope>NUCLEOTIDE SEQUENCE [LARGE SCALE GENOMIC DNA]</scope>
    <source>
        <strain evidence="2 3">Z443</strain>
    </source>
</reference>
<evidence type="ECO:0000313" key="3">
    <source>
        <dbReference type="Proteomes" id="UP000314616"/>
    </source>
</evidence>
<name>A0A5B8BZ40_9MICO</name>
<organism evidence="2 3">
    <name type="scientific">Georgenia yuyongxinii</name>
    <dbReference type="NCBI Taxonomy" id="2589797"/>
    <lineage>
        <taxon>Bacteria</taxon>
        <taxon>Bacillati</taxon>
        <taxon>Actinomycetota</taxon>
        <taxon>Actinomycetes</taxon>
        <taxon>Micrococcales</taxon>
        <taxon>Bogoriellaceae</taxon>
        <taxon>Georgenia</taxon>
    </lineage>
</organism>
<evidence type="ECO:0008006" key="4">
    <source>
        <dbReference type="Google" id="ProtNLM"/>
    </source>
</evidence>
<dbReference type="RefSeq" id="WP_139927015.1">
    <property type="nucleotide sequence ID" value="NZ_CP040915.1"/>
</dbReference>
<accession>A0A5B8BZ40</accession>
<evidence type="ECO:0000313" key="2">
    <source>
        <dbReference type="EMBL" id="QDC23573.1"/>
    </source>
</evidence>
<sequence length="276" mass="28440">MTAAAAVAVLVAAATWLLLAPARSSRSRTPGPGWAAGRWRVRPSSRHPAQPDLDLGVLVTEVATRLRTGVTVEKAWAETFARMGLEERDRAGPVLGDGGVPVTLERLAVTSSRAPTRTREMSSPRRDVIAPPSGRAGGRGRRWRVTGRSRTALSTAALAALPGALAACRLTHELGAPLAQVLERCAQGLTEAGHARTARAVALAGPRATARLLGWLPLLGLGLGIAVGADPLAVLLDGRGGTACLVLGLALMVAGRRWVAALDRAASSAADLGGAR</sequence>
<feature type="region of interest" description="Disordered" evidence="1">
    <location>
        <begin position="110"/>
        <end position="141"/>
    </location>
</feature>
<dbReference type="Proteomes" id="UP000314616">
    <property type="component" value="Chromosome"/>
</dbReference>
<dbReference type="KEGG" id="gyu:FE374_02065"/>
<proteinExistence type="predicted"/>
<dbReference type="EMBL" id="CP040915">
    <property type="protein sequence ID" value="QDC23573.1"/>
    <property type="molecule type" value="Genomic_DNA"/>
</dbReference>
<feature type="compositionally biased region" description="Basic and acidic residues" evidence="1">
    <location>
        <begin position="117"/>
        <end position="128"/>
    </location>
</feature>
<dbReference type="OrthoDB" id="3267750at2"/>
<feature type="region of interest" description="Disordered" evidence="1">
    <location>
        <begin position="24"/>
        <end position="47"/>
    </location>
</feature>